<dbReference type="OrthoDB" id="2985849at2"/>
<comment type="caution">
    <text evidence="1">The sequence shown here is derived from an EMBL/GenBank/DDBJ whole genome shotgun (WGS) entry which is preliminary data.</text>
</comment>
<gene>
    <name evidence="1" type="ORF">EDD57_11461</name>
</gene>
<dbReference type="Proteomes" id="UP000294746">
    <property type="component" value="Unassembled WGS sequence"/>
</dbReference>
<sequence>MSIRLPDRLVDFPRHSTVCFMHAWAVNNWAEIVDSQLKRLCSSGLYQKFDAIFLNIVTDQIDDTSGIEAGLERLGIDKYDDILQYVIKPDGHECEKSTLWWLHHYSTVNKQNVRALYLHTKGVRHNGQWSESNVADWRNLLETFLIDHHSLALECLDKVDACSLQFTTNPFPCYAGNFWWVNSYHVKGLNPDIHAVCPANHYLASEMWVLSKHEATFCNLFHSGLDGGAHYFNPFPHHQIPTHFTPTFYGKIGGDVHTLNIS</sequence>
<dbReference type="EMBL" id="SLXV01000014">
    <property type="protein sequence ID" value="TCP69078.1"/>
    <property type="molecule type" value="Genomic_DNA"/>
</dbReference>
<evidence type="ECO:0000313" key="2">
    <source>
        <dbReference type="Proteomes" id="UP000294746"/>
    </source>
</evidence>
<name>A0A4R2RZP0_9BACL</name>
<organism evidence="1 2">
    <name type="scientific">Baia soyae</name>
    <dbReference type="NCBI Taxonomy" id="1544746"/>
    <lineage>
        <taxon>Bacteria</taxon>
        <taxon>Bacillati</taxon>
        <taxon>Bacillota</taxon>
        <taxon>Bacilli</taxon>
        <taxon>Bacillales</taxon>
        <taxon>Thermoactinomycetaceae</taxon>
        <taxon>Baia</taxon>
    </lineage>
</organism>
<accession>A0A4R2RZP0</accession>
<proteinExistence type="predicted"/>
<keyword evidence="2" id="KW-1185">Reference proteome</keyword>
<reference evidence="1 2" key="1">
    <citation type="submission" date="2019-03" db="EMBL/GenBank/DDBJ databases">
        <title>Genomic Encyclopedia of Type Strains, Phase IV (KMG-IV): sequencing the most valuable type-strain genomes for metagenomic binning, comparative biology and taxonomic classification.</title>
        <authorList>
            <person name="Goeker M."/>
        </authorList>
    </citation>
    <scope>NUCLEOTIDE SEQUENCE [LARGE SCALE GENOMIC DNA]</scope>
    <source>
        <strain evidence="1 2">DSM 46831</strain>
    </source>
</reference>
<dbReference type="AlphaFoldDB" id="A0A4R2RZP0"/>
<protein>
    <submittedName>
        <fullName evidence="1">Uncharacterized protein</fullName>
    </submittedName>
</protein>
<evidence type="ECO:0000313" key="1">
    <source>
        <dbReference type="EMBL" id="TCP69078.1"/>
    </source>
</evidence>
<dbReference type="RefSeq" id="WP_131848635.1">
    <property type="nucleotide sequence ID" value="NZ_SLXV01000014.1"/>
</dbReference>